<dbReference type="UniPathway" id="UPA00115">
    <property type="reaction ID" value="UER00412"/>
</dbReference>
<dbReference type="Pfam" id="PF06026">
    <property type="entry name" value="Rib_5-P_isom_A"/>
    <property type="match status" value="1"/>
</dbReference>
<accession>A0A2D6YG76</accession>
<organism evidence="4 5">
    <name type="scientific">SAR324 cluster bacterium</name>
    <dbReference type="NCBI Taxonomy" id="2024889"/>
    <lineage>
        <taxon>Bacteria</taxon>
        <taxon>Deltaproteobacteria</taxon>
        <taxon>SAR324 cluster</taxon>
    </lineage>
</organism>
<keyword evidence="2 3" id="KW-0413">Isomerase</keyword>
<comment type="pathway">
    <text evidence="3">Carbohydrate degradation; pentose phosphate pathway; D-ribose 5-phosphate from D-ribulose 5-phosphate (non-oxidative stage): step 1/1.</text>
</comment>
<sequence length="225" mass="24373">MVSSNNKQRAAAAAAELITDGMILGLGTGTTASYLVQILGERVRQGMRIRGVPTSEVTRQLALAEGVPLTTLEEQPVLDLCLDGADEVDPELNLIKGGGGALLREKIVASAARERIIMVDVCKCVDCLGAFPVAVEVIPFGWEVTRRQLEQFGGVPNLRQREGKPFVTDQGHYIIDCTLSRIKDASELNHQLNQLPGVVENGLFVDMTERLIIGSPDGVIEKRKN</sequence>
<dbReference type="EC" id="5.3.1.6" evidence="3"/>
<dbReference type="HAMAP" id="MF_00170">
    <property type="entry name" value="Rib_5P_isom_A"/>
    <property type="match status" value="1"/>
</dbReference>
<dbReference type="InterPro" id="IPR004788">
    <property type="entry name" value="Ribose5P_isomerase_type_A"/>
</dbReference>
<feature type="binding site" evidence="3">
    <location>
        <begin position="96"/>
        <end position="99"/>
    </location>
    <ligand>
        <name>substrate</name>
    </ligand>
</feature>
<dbReference type="SUPFAM" id="SSF75445">
    <property type="entry name" value="D-ribose-5-phosphate isomerase (RpiA), lid domain"/>
    <property type="match status" value="1"/>
</dbReference>
<dbReference type="InterPro" id="IPR020672">
    <property type="entry name" value="Ribose5P_isomerase_typA_subgr"/>
</dbReference>
<dbReference type="GO" id="GO:0005829">
    <property type="term" value="C:cytosol"/>
    <property type="evidence" value="ECO:0007669"/>
    <property type="project" value="TreeGrafter"/>
</dbReference>
<feature type="active site" description="Proton acceptor" evidence="3">
    <location>
        <position position="105"/>
    </location>
</feature>
<name>A0A2D6YG76_9DELT</name>
<evidence type="ECO:0000313" key="4">
    <source>
        <dbReference type="EMBL" id="MAH62187.1"/>
    </source>
</evidence>
<dbReference type="Gene3D" id="3.40.50.1360">
    <property type="match status" value="1"/>
</dbReference>
<reference evidence="5" key="1">
    <citation type="submission" date="2017-09" db="EMBL/GenBank/DDBJ databases">
        <title>The Reconstruction of 2,631 Draft Metagenome-Assembled Genomes from the Global Oceans.</title>
        <authorList>
            <person name="Tully B.J."/>
            <person name="Graham E.D."/>
            <person name="Heidelberg J.F."/>
        </authorList>
    </citation>
    <scope>NUCLEOTIDE SEQUENCE [LARGE SCALE GENOMIC DNA]</scope>
</reference>
<feature type="binding site" evidence="3">
    <location>
        <begin position="28"/>
        <end position="31"/>
    </location>
    <ligand>
        <name>substrate</name>
    </ligand>
</feature>
<proteinExistence type="inferred from homology"/>
<comment type="function">
    <text evidence="3">Catalyzes the reversible conversion of ribose-5-phosphate to ribulose 5-phosphate.</text>
</comment>
<dbReference type="NCBIfam" id="NF001924">
    <property type="entry name" value="PRK00702.1"/>
    <property type="match status" value="1"/>
</dbReference>
<evidence type="ECO:0000256" key="2">
    <source>
        <dbReference type="ARBA" id="ARBA00023235"/>
    </source>
</evidence>
<dbReference type="PANTHER" id="PTHR11934">
    <property type="entry name" value="RIBOSE-5-PHOSPHATE ISOMERASE"/>
    <property type="match status" value="1"/>
</dbReference>
<dbReference type="GO" id="GO:0006014">
    <property type="term" value="P:D-ribose metabolic process"/>
    <property type="evidence" value="ECO:0007669"/>
    <property type="project" value="TreeGrafter"/>
</dbReference>
<dbReference type="InterPro" id="IPR037171">
    <property type="entry name" value="NagB/RpiA_transferase-like"/>
</dbReference>
<dbReference type="GO" id="GO:0004751">
    <property type="term" value="F:ribose-5-phosphate isomerase activity"/>
    <property type="evidence" value="ECO:0007669"/>
    <property type="project" value="UniProtKB-UniRule"/>
</dbReference>
<evidence type="ECO:0000256" key="3">
    <source>
        <dbReference type="HAMAP-Rule" id="MF_00170"/>
    </source>
</evidence>
<evidence type="ECO:0000313" key="5">
    <source>
        <dbReference type="Proteomes" id="UP000226525"/>
    </source>
</evidence>
<dbReference type="GO" id="GO:0009052">
    <property type="term" value="P:pentose-phosphate shunt, non-oxidative branch"/>
    <property type="evidence" value="ECO:0007669"/>
    <property type="project" value="UniProtKB-UniRule"/>
</dbReference>
<evidence type="ECO:0000256" key="1">
    <source>
        <dbReference type="ARBA" id="ARBA00001713"/>
    </source>
</evidence>
<dbReference type="SUPFAM" id="SSF100950">
    <property type="entry name" value="NagB/RpiA/CoA transferase-like"/>
    <property type="match status" value="1"/>
</dbReference>
<comment type="subunit">
    <text evidence="3">Homodimer.</text>
</comment>
<dbReference type="Proteomes" id="UP000226525">
    <property type="component" value="Unassembled WGS sequence"/>
</dbReference>
<dbReference type="EMBL" id="NZEX01000017">
    <property type="protein sequence ID" value="MAH62187.1"/>
    <property type="molecule type" value="Genomic_DNA"/>
</dbReference>
<protein>
    <recommendedName>
        <fullName evidence="3">Ribose-5-phosphate isomerase A</fullName>
        <ecNumber evidence="3">5.3.1.6</ecNumber>
    </recommendedName>
    <alternativeName>
        <fullName evidence="3">Phosphoriboisomerase A</fullName>
        <shortName evidence="3">PRI</shortName>
    </alternativeName>
</protein>
<dbReference type="NCBIfam" id="TIGR00021">
    <property type="entry name" value="rpiA"/>
    <property type="match status" value="1"/>
</dbReference>
<feature type="binding site" evidence="3">
    <location>
        <begin position="83"/>
        <end position="86"/>
    </location>
    <ligand>
        <name>substrate</name>
    </ligand>
</feature>
<feature type="binding site" evidence="3">
    <location>
        <position position="123"/>
    </location>
    <ligand>
        <name>substrate</name>
    </ligand>
</feature>
<comment type="catalytic activity">
    <reaction evidence="1 3">
        <text>aldehydo-D-ribose 5-phosphate = D-ribulose 5-phosphate</text>
        <dbReference type="Rhea" id="RHEA:14657"/>
        <dbReference type="ChEBI" id="CHEBI:58121"/>
        <dbReference type="ChEBI" id="CHEBI:58273"/>
        <dbReference type="EC" id="5.3.1.6"/>
    </reaction>
</comment>
<comment type="caution">
    <text evidence="4">The sequence shown here is derived from an EMBL/GenBank/DDBJ whole genome shotgun (WGS) entry which is preliminary data.</text>
</comment>
<dbReference type="Gene3D" id="3.30.70.260">
    <property type="match status" value="1"/>
</dbReference>
<gene>
    <name evidence="3" type="primary">rpiA</name>
    <name evidence="4" type="ORF">CMN54_01805</name>
</gene>
<dbReference type="FunFam" id="3.40.50.1360:FF:000001">
    <property type="entry name" value="Ribose-5-phosphate isomerase A"/>
    <property type="match status" value="1"/>
</dbReference>
<dbReference type="CDD" id="cd01398">
    <property type="entry name" value="RPI_A"/>
    <property type="match status" value="1"/>
</dbReference>
<comment type="similarity">
    <text evidence="3">Belongs to the ribose 5-phosphate isomerase family.</text>
</comment>
<dbReference type="AlphaFoldDB" id="A0A2D6YG76"/>
<dbReference type="PANTHER" id="PTHR11934:SF0">
    <property type="entry name" value="RIBOSE-5-PHOSPHATE ISOMERASE"/>
    <property type="match status" value="1"/>
</dbReference>